<protein>
    <submittedName>
        <fullName evidence="2">Uncharacterized protein</fullName>
    </submittedName>
</protein>
<feature type="compositionally biased region" description="Basic and acidic residues" evidence="1">
    <location>
        <begin position="15"/>
        <end position="29"/>
    </location>
</feature>
<feature type="region of interest" description="Disordered" evidence="1">
    <location>
        <begin position="1"/>
        <end position="47"/>
    </location>
</feature>
<name>A0ABT8ZXH0_9SPHN</name>
<keyword evidence="3" id="KW-1185">Reference proteome</keyword>
<evidence type="ECO:0000313" key="3">
    <source>
        <dbReference type="Proteomes" id="UP001176468"/>
    </source>
</evidence>
<evidence type="ECO:0000313" key="2">
    <source>
        <dbReference type="EMBL" id="MDO7842264.1"/>
    </source>
</evidence>
<sequence length="47" mass="5065">MTDQTSQPPEVDTDEEKRAALARAEREQGVVDQQAASAIPAEKTPAQ</sequence>
<dbReference type="RefSeq" id="WP_304560731.1">
    <property type="nucleotide sequence ID" value="NZ_JAUQSZ010000004.1"/>
</dbReference>
<dbReference type="Proteomes" id="UP001176468">
    <property type="component" value="Unassembled WGS sequence"/>
</dbReference>
<proteinExistence type="predicted"/>
<evidence type="ECO:0000256" key="1">
    <source>
        <dbReference type="SAM" id="MobiDB-lite"/>
    </source>
</evidence>
<comment type="caution">
    <text evidence="2">The sequence shown here is derived from an EMBL/GenBank/DDBJ whole genome shotgun (WGS) entry which is preliminary data.</text>
</comment>
<dbReference type="EMBL" id="JAUQSZ010000004">
    <property type="protein sequence ID" value="MDO7842264.1"/>
    <property type="molecule type" value="Genomic_DNA"/>
</dbReference>
<accession>A0ABT8ZXH0</accession>
<reference evidence="2" key="1">
    <citation type="submission" date="2023-07" db="EMBL/GenBank/DDBJ databases">
        <authorList>
            <person name="Kim M.K."/>
        </authorList>
    </citation>
    <scope>NUCLEOTIDE SEQUENCE</scope>
    <source>
        <strain evidence="2">CA1-15</strain>
    </source>
</reference>
<gene>
    <name evidence="2" type="ORF">Q5H94_07990</name>
</gene>
<organism evidence="2 3">
    <name type="scientific">Sphingomonas immobilis</name>
    <dbReference type="NCBI Taxonomy" id="3063997"/>
    <lineage>
        <taxon>Bacteria</taxon>
        <taxon>Pseudomonadati</taxon>
        <taxon>Pseudomonadota</taxon>
        <taxon>Alphaproteobacteria</taxon>
        <taxon>Sphingomonadales</taxon>
        <taxon>Sphingomonadaceae</taxon>
        <taxon>Sphingomonas</taxon>
    </lineage>
</organism>